<gene>
    <name evidence="2" type="ORF">NITHO_2100003</name>
</gene>
<name>I4EEY9_9BACT</name>
<accession>I4EEY9</accession>
<reference evidence="2 3" key="1">
    <citation type="journal article" date="2012" name="ISME J.">
        <title>Nitrification expanded: discovery, physiology and genomics of a nitrite-oxidizing bacterium from the phylum Chloroflexi.</title>
        <authorList>
            <person name="Sorokin D.Y."/>
            <person name="Lucker S."/>
            <person name="Vejmelkova D."/>
            <person name="Kostrikina N.A."/>
            <person name="Kleerebezem R."/>
            <person name="Rijpstra W.I."/>
            <person name="Damste J.S."/>
            <person name="Le Paslier D."/>
            <person name="Muyzer G."/>
            <person name="Wagner M."/>
            <person name="van Loosdrecht M.C."/>
            <person name="Daims H."/>
        </authorList>
    </citation>
    <scope>NUCLEOTIDE SEQUENCE [LARGE SCALE GENOMIC DNA]</scope>
    <source>
        <strain evidence="3">none</strain>
    </source>
</reference>
<feature type="region of interest" description="Disordered" evidence="1">
    <location>
        <begin position="1"/>
        <end position="32"/>
    </location>
</feature>
<organism evidence="2 3">
    <name type="scientific">Nitrolancea hollandica Lb</name>
    <dbReference type="NCBI Taxonomy" id="1129897"/>
    <lineage>
        <taxon>Bacteria</taxon>
        <taxon>Pseudomonadati</taxon>
        <taxon>Thermomicrobiota</taxon>
        <taxon>Thermomicrobia</taxon>
        <taxon>Sphaerobacterales</taxon>
        <taxon>Sphaerobacterineae</taxon>
        <taxon>Sphaerobacteraceae</taxon>
        <taxon>Nitrolancea</taxon>
    </lineage>
</organism>
<keyword evidence="3" id="KW-1185">Reference proteome</keyword>
<dbReference type="EMBL" id="CAGS01000125">
    <property type="protein sequence ID" value="CCF83251.1"/>
    <property type="molecule type" value="Genomic_DNA"/>
</dbReference>
<dbReference type="Proteomes" id="UP000004221">
    <property type="component" value="Unassembled WGS sequence"/>
</dbReference>
<evidence type="ECO:0000313" key="3">
    <source>
        <dbReference type="Proteomes" id="UP000004221"/>
    </source>
</evidence>
<feature type="region of interest" description="Disordered" evidence="1">
    <location>
        <begin position="53"/>
        <end position="84"/>
    </location>
</feature>
<dbReference type="AlphaFoldDB" id="I4EEY9"/>
<sequence length="115" mass="12542">MQPRYHLASAMPGNPNMTALSRDNGRDRGNLSAVPDLNRAAVQLPASRATSAVLHQAGLPVHDPASLPERKRPTPPVHQPSSLSTISLQLATSPRQFRHQRDARQGFCTVGVYWS</sequence>
<comment type="caution">
    <text evidence="2">The sequence shown here is derived from an EMBL/GenBank/DDBJ whole genome shotgun (WGS) entry which is preliminary data.</text>
</comment>
<proteinExistence type="predicted"/>
<evidence type="ECO:0000313" key="2">
    <source>
        <dbReference type="EMBL" id="CCF83251.1"/>
    </source>
</evidence>
<protein>
    <submittedName>
        <fullName evidence="2">Uncharacterized protein</fullName>
    </submittedName>
</protein>
<evidence type="ECO:0000256" key="1">
    <source>
        <dbReference type="SAM" id="MobiDB-lite"/>
    </source>
</evidence>